<dbReference type="GO" id="GO:0008168">
    <property type="term" value="F:methyltransferase activity"/>
    <property type="evidence" value="ECO:0007669"/>
    <property type="project" value="TreeGrafter"/>
</dbReference>
<name>A0A517N7C0_9BACT</name>
<dbReference type="PANTHER" id="PTHR43591">
    <property type="entry name" value="METHYLTRANSFERASE"/>
    <property type="match status" value="1"/>
</dbReference>
<accession>A0A517N7C0</accession>
<dbReference type="AlphaFoldDB" id="A0A517N7C0"/>
<protein>
    <recommendedName>
        <fullName evidence="1">Methyltransferase domain-containing protein</fullName>
    </recommendedName>
</protein>
<gene>
    <name evidence="2" type="ORF">K227x_14130</name>
</gene>
<sequence>MSTAQERTLAQYHGLMRVNASAHLLRVAREVGLIAALRSGQQTAEQLADSLQWAHHSAALLIDGLISIGIIEQYGEDYALSRAGHLLCQYDDDLGDAAWQKLASVVRGDDQRSEHDDAERFAYVAATQWSHTSSAMQAAEILDIGEGGQYSGLKILDLGCGSAVWSCAIAHRDPESSVTAADTPAALEAAQSTADSIELTDRFTTIPGDPLTVELPADEFDLVLVAQRISCLDGKAGQKLLAKATRAAKPGGRVVVIDVFRGPTKPNLTECIEALRLDLGTRGGRLRSLEEAQADMQDAELQRIQFTFLAASDINMGMAVGTKLELSD</sequence>
<evidence type="ECO:0000313" key="3">
    <source>
        <dbReference type="Proteomes" id="UP000318538"/>
    </source>
</evidence>
<dbReference type="InterPro" id="IPR036390">
    <property type="entry name" value="WH_DNA-bd_sf"/>
</dbReference>
<dbReference type="InterPro" id="IPR036388">
    <property type="entry name" value="WH-like_DNA-bd_sf"/>
</dbReference>
<organism evidence="2 3">
    <name type="scientific">Rubripirellula lacrimiformis</name>
    <dbReference type="NCBI Taxonomy" id="1930273"/>
    <lineage>
        <taxon>Bacteria</taxon>
        <taxon>Pseudomonadati</taxon>
        <taxon>Planctomycetota</taxon>
        <taxon>Planctomycetia</taxon>
        <taxon>Pirellulales</taxon>
        <taxon>Pirellulaceae</taxon>
        <taxon>Rubripirellula</taxon>
    </lineage>
</organism>
<dbReference type="EMBL" id="CP036525">
    <property type="protein sequence ID" value="QDT03034.1"/>
    <property type="molecule type" value="Genomic_DNA"/>
</dbReference>
<evidence type="ECO:0000259" key="1">
    <source>
        <dbReference type="Pfam" id="PF13649"/>
    </source>
</evidence>
<dbReference type="InterPro" id="IPR029063">
    <property type="entry name" value="SAM-dependent_MTases_sf"/>
</dbReference>
<keyword evidence="3" id="KW-1185">Reference proteome</keyword>
<dbReference type="CDD" id="cd02440">
    <property type="entry name" value="AdoMet_MTases"/>
    <property type="match status" value="1"/>
</dbReference>
<evidence type="ECO:0000313" key="2">
    <source>
        <dbReference type="EMBL" id="QDT03034.1"/>
    </source>
</evidence>
<proteinExistence type="predicted"/>
<dbReference type="Gene3D" id="3.40.50.150">
    <property type="entry name" value="Vaccinia Virus protein VP39"/>
    <property type="match status" value="1"/>
</dbReference>
<dbReference type="Gene3D" id="1.10.10.10">
    <property type="entry name" value="Winged helix-like DNA-binding domain superfamily/Winged helix DNA-binding domain"/>
    <property type="match status" value="1"/>
</dbReference>
<dbReference type="Proteomes" id="UP000318538">
    <property type="component" value="Chromosome"/>
</dbReference>
<reference evidence="2 3" key="1">
    <citation type="submission" date="2019-02" db="EMBL/GenBank/DDBJ databases">
        <title>Deep-cultivation of Planctomycetes and their phenomic and genomic characterization uncovers novel biology.</title>
        <authorList>
            <person name="Wiegand S."/>
            <person name="Jogler M."/>
            <person name="Boedeker C."/>
            <person name="Pinto D."/>
            <person name="Vollmers J."/>
            <person name="Rivas-Marin E."/>
            <person name="Kohn T."/>
            <person name="Peeters S.H."/>
            <person name="Heuer A."/>
            <person name="Rast P."/>
            <person name="Oberbeckmann S."/>
            <person name="Bunk B."/>
            <person name="Jeske O."/>
            <person name="Meyerdierks A."/>
            <person name="Storesund J.E."/>
            <person name="Kallscheuer N."/>
            <person name="Luecker S."/>
            <person name="Lage O.M."/>
            <person name="Pohl T."/>
            <person name="Merkel B.J."/>
            <person name="Hornburger P."/>
            <person name="Mueller R.-W."/>
            <person name="Bruemmer F."/>
            <person name="Labrenz M."/>
            <person name="Spormann A.M."/>
            <person name="Op den Camp H."/>
            <person name="Overmann J."/>
            <person name="Amann R."/>
            <person name="Jetten M.S.M."/>
            <person name="Mascher T."/>
            <person name="Medema M.H."/>
            <person name="Devos D.P."/>
            <person name="Kaster A.-K."/>
            <person name="Ovreas L."/>
            <person name="Rohde M."/>
            <person name="Galperin M.Y."/>
            <person name="Jogler C."/>
        </authorList>
    </citation>
    <scope>NUCLEOTIDE SEQUENCE [LARGE SCALE GENOMIC DNA]</scope>
    <source>
        <strain evidence="2 3">K22_7</strain>
    </source>
</reference>
<dbReference type="InterPro" id="IPR041698">
    <property type="entry name" value="Methyltransf_25"/>
</dbReference>
<dbReference type="SUPFAM" id="SSF46785">
    <property type="entry name" value="Winged helix' DNA-binding domain"/>
    <property type="match status" value="1"/>
</dbReference>
<dbReference type="Pfam" id="PF13649">
    <property type="entry name" value="Methyltransf_25"/>
    <property type="match status" value="1"/>
</dbReference>
<dbReference type="KEGG" id="rlc:K227x_14130"/>
<feature type="domain" description="Methyltransferase" evidence="1">
    <location>
        <begin position="155"/>
        <end position="252"/>
    </location>
</feature>
<dbReference type="SUPFAM" id="SSF53335">
    <property type="entry name" value="S-adenosyl-L-methionine-dependent methyltransferases"/>
    <property type="match status" value="1"/>
</dbReference>
<dbReference type="RefSeq" id="WP_246146593.1">
    <property type="nucleotide sequence ID" value="NZ_CP036525.1"/>
</dbReference>
<dbReference type="PANTHER" id="PTHR43591:SF24">
    <property type="entry name" value="2-METHOXY-6-POLYPRENYL-1,4-BENZOQUINOL METHYLASE, MITOCHONDRIAL"/>
    <property type="match status" value="1"/>
</dbReference>